<organism evidence="3 4">
    <name type="scientific">Handroanthus impetiginosus</name>
    <dbReference type="NCBI Taxonomy" id="429701"/>
    <lineage>
        <taxon>Eukaryota</taxon>
        <taxon>Viridiplantae</taxon>
        <taxon>Streptophyta</taxon>
        <taxon>Embryophyta</taxon>
        <taxon>Tracheophyta</taxon>
        <taxon>Spermatophyta</taxon>
        <taxon>Magnoliopsida</taxon>
        <taxon>eudicotyledons</taxon>
        <taxon>Gunneridae</taxon>
        <taxon>Pentapetalae</taxon>
        <taxon>asterids</taxon>
        <taxon>lamiids</taxon>
        <taxon>Lamiales</taxon>
        <taxon>Bignoniaceae</taxon>
        <taxon>Crescentiina</taxon>
        <taxon>Tabebuia alliance</taxon>
        <taxon>Handroanthus</taxon>
    </lineage>
</organism>
<dbReference type="OrthoDB" id="1915967at2759"/>
<protein>
    <submittedName>
        <fullName evidence="3">Uncharacterized protein</fullName>
    </submittedName>
</protein>
<dbReference type="AlphaFoldDB" id="A0A2G9IB07"/>
<dbReference type="Proteomes" id="UP000231279">
    <property type="component" value="Unassembled WGS sequence"/>
</dbReference>
<proteinExistence type="predicted"/>
<evidence type="ECO:0000256" key="1">
    <source>
        <dbReference type="SAM" id="MobiDB-lite"/>
    </source>
</evidence>
<dbReference type="EMBL" id="NKXS01000028">
    <property type="protein sequence ID" value="PIN26942.1"/>
    <property type="molecule type" value="Genomic_DNA"/>
</dbReference>
<reference evidence="4" key="2">
    <citation type="journal article" date="2018" name="Gigascience">
        <title>Genome assembly of the Pink Ipe (Handroanthus impetiginosus, Bignoniaceae), a highly valued, ecologically keystone Neotropical timber forest tree.</title>
        <authorList>
            <person name="Silva-Junior O.B."/>
            <person name="Grattapaglia D."/>
            <person name="Novaes E."/>
            <person name="Collevatti R.G."/>
        </authorList>
    </citation>
    <scope>NUCLEOTIDE SEQUENCE [LARGE SCALE GENOMIC DNA]</scope>
    <source>
        <strain evidence="4">cv. UFG-1</strain>
    </source>
</reference>
<comment type="caution">
    <text evidence="3">The sequence shown here is derived from an EMBL/GenBank/DDBJ whole genome shotgun (WGS) entry which is preliminary data.</text>
</comment>
<accession>A0A2G9IB07</accession>
<sequence length="75" mass="8840">MNTTPDQRNKSSSTKIRPILRFLCHNTFVHLNTPGKFNRNQESMQQLNPVISVHKRKSLKHQTLKGQRPYNRIKT</sequence>
<name>A0A2G9IB07_9LAMI</name>
<evidence type="ECO:0000313" key="4">
    <source>
        <dbReference type="Proteomes" id="UP000231279"/>
    </source>
</evidence>
<reference evidence="3" key="1">
    <citation type="submission" date="2017-07" db="EMBL/GenBank/DDBJ databases">
        <authorList>
            <person name="Sun Z.S."/>
            <person name="Albrecht U."/>
            <person name="Echele G."/>
            <person name="Lee C.C."/>
        </authorList>
    </citation>
    <scope>NUCLEOTIDE SEQUENCE</scope>
    <source>
        <strain evidence="3">UFG-1</strain>
        <tissue evidence="3">Leaf</tissue>
    </source>
</reference>
<evidence type="ECO:0000313" key="2">
    <source>
        <dbReference type="EMBL" id="PIN02178.1"/>
    </source>
</evidence>
<evidence type="ECO:0000313" key="3">
    <source>
        <dbReference type="EMBL" id="PIN26942.1"/>
    </source>
</evidence>
<keyword evidence="4" id="KW-1185">Reference proteome</keyword>
<feature type="region of interest" description="Disordered" evidence="1">
    <location>
        <begin position="56"/>
        <end position="75"/>
    </location>
</feature>
<reference evidence="3" key="3">
    <citation type="journal article" date="2018" name="Gigascience">
        <title>Genome assembly of the pink ipe (Handroanthus impetiginosus, Bignoniaceae), a highly-valued ecologically keystone neotropical timber forest tree.</title>
        <authorList>
            <person name="Silva-Junior O.B."/>
            <person name="Novaes E."/>
            <person name="Grattapaglia D."/>
            <person name="Collevatti R.G."/>
        </authorList>
    </citation>
    <scope>NUCLEOTIDE SEQUENCE [LARGE SCALE GENOMIC DNA]</scope>
    <source>
        <strain evidence="3">UFG-1</strain>
        <tissue evidence="3">Leaf</tissue>
    </source>
</reference>
<dbReference type="EMBL" id="NKXS01006030">
    <property type="protein sequence ID" value="PIN02178.1"/>
    <property type="molecule type" value="Genomic_DNA"/>
</dbReference>
<gene>
    <name evidence="3" type="ORF">CDL12_00299</name>
    <name evidence="2" type="ORF">CDL12_25308</name>
</gene>